<keyword evidence="3" id="KW-1185">Reference proteome</keyword>
<reference evidence="2" key="1">
    <citation type="submission" date="2023-06" db="EMBL/GenBank/DDBJ databases">
        <title>Multi-omics analyses reveal the molecular pathogenesis toolkit of Lasiodiplodia hormozganensis, a cross-kingdom pathogen.</title>
        <authorList>
            <person name="Felix C."/>
            <person name="Meneses R."/>
            <person name="Goncalves M.F.M."/>
            <person name="Tilleman L."/>
            <person name="Duarte A.S."/>
            <person name="Jorrin-Novo J.V."/>
            <person name="Van De Peer Y."/>
            <person name="Deforce D."/>
            <person name="Van Nieuwerburgh F."/>
            <person name="Esteves A.C."/>
            <person name="Alves A."/>
        </authorList>
    </citation>
    <scope>NUCLEOTIDE SEQUENCE</scope>
    <source>
        <strain evidence="2">CBS 339.90</strain>
    </source>
</reference>
<comment type="caution">
    <text evidence="2">The sequence shown here is derived from an EMBL/GenBank/DDBJ whole genome shotgun (WGS) entry which is preliminary data.</text>
</comment>
<proteinExistence type="predicted"/>
<evidence type="ECO:0000313" key="2">
    <source>
        <dbReference type="EMBL" id="KAK0658217.1"/>
    </source>
</evidence>
<dbReference type="Proteomes" id="UP001175001">
    <property type="component" value="Unassembled WGS sequence"/>
</dbReference>
<gene>
    <name evidence="2" type="ORF">DIS24_g5006</name>
</gene>
<feature type="region of interest" description="Disordered" evidence="1">
    <location>
        <begin position="128"/>
        <end position="160"/>
    </location>
</feature>
<evidence type="ECO:0000256" key="1">
    <source>
        <dbReference type="SAM" id="MobiDB-lite"/>
    </source>
</evidence>
<protein>
    <submittedName>
        <fullName evidence="2">Uncharacterized protein</fullName>
    </submittedName>
</protein>
<dbReference type="AlphaFoldDB" id="A0AA39YTA3"/>
<feature type="compositionally biased region" description="Basic and acidic residues" evidence="1">
    <location>
        <begin position="131"/>
        <end position="145"/>
    </location>
</feature>
<organism evidence="2 3">
    <name type="scientific">Lasiodiplodia hormozganensis</name>
    <dbReference type="NCBI Taxonomy" id="869390"/>
    <lineage>
        <taxon>Eukaryota</taxon>
        <taxon>Fungi</taxon>
        <taxon>Dikarya</taxon>
        <taxon>Ascomycota</taxon>
        <taxon>Pezizomycotina</taxon>
        <taxon>Dothideomycetes</taxon>
        <taxon>Dothideomycetes incertae sedis</taxon>
        <taxon>Botryosphaeriales</taxon>
        <taxon>Botryosphaeriaceae</taxon>
        <taxon>Lasiodiplodia</taxon>
    </lineage>
</organism>
<dbReference type="EMBL" id="JAUJDW010000019">
    <property type="protein sequence ID" value="KAK0658217.1"/>
    <property type="molecule type" value="Genomic_DNA"/>
</dbReference>
<sequence>MTTFCAHFPPSELLPVTSSPITTRRTNCRKPLYRFSYGKDKITLATPCFEHGCNTCSLRQPAVGAFHDDNTSIISPCTTLACLTDEELLRRRQEACYRNVQGKLRKLSILHVRNAPPVKMRTKTVRAVKSGRVEKKKAEMGDDTPKPQQRRTTGDKSGARFPNRLVLRFRGKTDGPKMLSNDSENLESQQREKQLVVLKFQRHVEEFAKLSGELEKKTAQSTQGQRLFLVIGKGDKLSCFWK</sequence>
<name>A0AA39YTA3_9PEZI</name>
<accession>A0AA39YTA3</accession>
<evidence type="ECO:0000313" key="3">
    <source>
        <dbReference type="Proteomes" id="UP001175001"/>
    </source>
</evidence>